<organism evidence="1 2">
    <name type="scientific">Glutamicibacter bergerei</name>
    <dbReference type="NCBI Taxonomy" id="256702"/>
    <lineage>
        <taxon>Bacteria</taxon>
        <taxon>Bacillati</taxon>
        <taxon>Actinomycetota</taxon>
        <taxon>Actinomycetes</taxon>
        <taxon>Micrococcales</taxon>
        <taxon>Micrococcaceae</taxon>
        <taxon>Glutamicibacter</taxon>
    </lineage>
</organism>
<protein>
    <submittedName>
        <fullName evidence="1">Uncharacterized protein</fullName>
    </submittedName>
</protein>
<evidence type="ECO:0000313" key="2">
    <source>
        <dbReference type="Proteomes" id="UP001595884"/>
    </source>
</evidence>
<proteinExistence type="predicted"/>
<accession>A0ABV9MKG3</accession>
<keyword evidence="2" id="KW-1185">Reference proteome</keyword>
<evidence type="ECO:0000313" key="1">
    <source>
        <dbReference type="EMBL" id="MFC4715639.1"/>
    </source>
</evidence>
<comment type="caution">
    <text evidence="1">The sequence shown here is derived from an EMBL/GenBank/DDBJ whole genome shotgun (WGS) entry which is preliminary data.</text>
</comment>
<dbReference type="EMBL" id="JBHSHE010000022">
    <property type="protein sequence ID" value="MFC4715639.1"/>
    <property type="molecule type" value="Genomic_DNA"/>
</dbReference>
<sequence length="49" mass="4985">MLSYVGRDVPSVLVIGAPAGPGKQWPVTEVDIAGQLNATANYSAVSLNG</sequence>
<dbReference type="Proteomes" id="UP001595884">
    <property type="component" value="Unassembled WGS sequence"/>
</dbReference>
<gene>
    <name evidence="1" type="ORF">ACFO7V_05740</name>
</gene>
<reference evidence="2" key="1">
    <citation type="journal article" date="2019" name="Int. J. Syst. Evol. Microbiol.">
        <title>The Global Catalogue of Microorganisms (GCM) 10K type strain sequencing project: providing services to taxonomists for standard genome sequencing and annotation.</title>
        <authorList>
            <consortium name="The Broad Institute Genomics Platform"/>
            <consortium name="The Broad Institute Genome Sequencing Center for Infectious Disease"/>
            <person name="Wu L."/>
            <person name="Ma J."/>
        </authorList>
    </citation>
    <scope>NUCLEOTIDE SEQUENCE [LARGE SCALE GENOMIC DNA]</scope>
    <source>
        <strain evidence="2">CGMCC 1.12849</strain>
    </source>
</reference>
<name>A0ABV9MKG3_9MICC</name>